<evidence type="ECO:0000256" key="5">
    <source>
        <dbReference type="ARBA" id="ARBA00022801"/>
    </source>
</evidence>
<evidence type="ECO:0008006" key="14">
    <source>
        <dbReference type="Google" id="ProtNLM"/>
    </source>
</evidence>
<dbReference type="InterPro" id="IPR016047">
    <property type="entry name" value="M23ase_b-sheet_dom"/>
</dbReference>
<keyword evidence="8" id="KW-0732">Signal</keyword>
<comment type="subcellular location">
    <subcellularLocation>
        <location evidence="2">Cell envelope</location>
    </subcellularLocation>
</comment>
<dbReference type="eggNOG" id="COG0739">
    <property type="taxonomic scope" value="Bacteria"/>
</dbReference>
<evidence type="ECO:0000256" key="6">
    <source>
        <dbReference type="ARBA" id="ARBA00022833"/>
    </source>
</evidence>
<sequence>MKAFLKKLLTLKYFRVKLLWVALSLNVILNATSTEDIINQSQSSLSNSFPSLVGEQLLWGNKLTLLGFLERNKIPQKLYYNLSSQDKELSADIQSNVTYYTLRDENNTLIQALIPISQDLQIHLYKKGEQYFLDFIPIVYTRKEKTLILSLQNSPYQDIVKATNDPLLAHQLINVYKKSVPFKRLARNDKIAIVYTRDYRVGQAFGQPAIKMAMVGTRYHNYYVFSHSNGRYYDSKAEEVAGFLLETPVKYTRISSSFSYGRFHPILKVKRPHYGVDYAAKKSTLVHSASEGRIGFIGDRGGYGKMIEINYMGELRLVYAHMSAFAKGLKKGSYVRKGQVIGRVGSTGMSTGPHLHFGVYKNSLPINPLGHIRTTKSKLHGKQKEAFLEKTKLSKQTLEKVFKDHSFDKQSYYLLEGF</sequence>
<comment type="cofactor">
    <cofactor evidence="1">
        <name>Zn(2+)</name>
        <dbReference type="ChEBI" id="CHEBI:29105"/>
    </cofactor>
</comment>
<evidence type="ECO:0000313" key="13">
    <source>
        <dbReference type="Proteomes" id="UP000005010"/>
    </source>
</evidence>
<evidence type="ECO:0000256" key="8">
    <source>
        <dbReference type="SAM" id="SignalP"/>
    </source>
</evidence>
<keyword evidence="7" id="KW-0482">Metalloprotease</keyword>
<evidence type="ECO:0000256" key="7">
    <source>
        <dbReference type="ARBA" id="ARBA00023049"/>
    </source>
</evidence>
<keyword evidence="3" id="KW-0645">Protease</keyword>
<evidence type="ECO:0000259" key="10">
    <source>
        <dbReference type="Pfam" id="PF18059"/>
    </source>
</evidence>
<dbReference type="GO" id="GO:0046872">
    <property type="term" value="F:metal ion binding"/>
    <property type="evidence" value="ECO:0007669"/>
    <property type="project" value="UniProtKB-KW"/>
</dbReference>
<evidence type="ECO:0000313" key="12">
    <source>
        <dbReference type="EMBL" id="AFI04426.1"/>
    </source>
</evidence>
<dbReference type="RefSeq" id="WP_014661296.1">
    <property type="nucleotide sequence ID" value="NC_017737.1"/>
</dbReference>
<dbReference type="InterPro" id="IPR050570">
    <property type="entry name" value="Cell_wall_metabolism_enzyme"/>
</dbReference>
<dbReference type="EMBL" id="CP003479">
    <property type="protein sequence ID" value="AFI04426.1"/>
    <property type="molecule type" value="Genomic_DNA"/>
</dbReference>
<dbReference type="GO" id="GO:0004222">
    <property type="term" value="F:metalloendopeptidase activity"/>
    <property type="evidence" value="ECO:0007669"/>
    <property type="project" value="TreeGrafter"/>
</dbReference>
<dbReference type="PANTHER" id="PTHR21666">
    <property type="entry name" value="PEPTIDASE-RELATED"/>
    <property type="match status" value="1"/>
</dbReference>
<dbReference type="Gene3D" id="2.70.70.10">
    <property type="entry name" value="Glucose Permease (Domain IIA)"/>
    <property type="match status" value="1"/>
</dbReference>
<dbReference type="HOGENOM" id="CLU_026846_4_2_7"/>
<organism evidence="12 13">
    <name type="scientific">Helicobacter cetorum (strain ATCC BAA-429 / MIT 00-7128)</name>
    <dbReference type="NCBI Taxonomy" id="182217"/>
    <lineage>
        <taxon>Bacteria</taxon>
        <taxon>Pseudomonadati</taxon>
        <taxon>Campylobacterota</taxon>
        <taxon>Epsilonproteobacteria</taxon>
        <taxon>Campylobacterales</taxon>
        <taxon>Helicobacteraceae</taxon>
        <taxon>Helicobacter</taxon>
    </lineage>
</organism>
<keyword evidence="6" id="KW-0862">Zinc</keyword>
<evidence type="ECO:0000259" key="11">
    <source>
        <dbReference type="Pfam" id="PF19425"/>
    </source>
</evidence>
<feature type="domain" description="Csd3-like second N-terminal" evidence="11">
    <location>
        <begin position="173"/>
        <end position="259"/>
    </location>
</feature>
<keyword evidence="13" id="KW-1185">Reference proteome</keyword>
<evidence type="ECO:0000259" key="9">
    <source>
        <dbReference type="Pfam" id="PF01551"/>
    </source>
</evidence>
<dbReference type="Pfam" id="PF18059">
    <property type="entry name" value="Csd3_N"/>
    <property type="match status" value="1"/>
</dbReference>
<evidence type="ECO:0000256" key="1">
    <source>
        <dbReference type="ARBA" id="ARBA00001947"/>
    </source>
</evidence>
<feature type="chain" id="PRO_5003625823" description="Outer membrane protein" evidence="8">
    <location>
        <begin position="34"/>
        <end position="418"/>
    </location>
</feature>
<evidence type="ECO:0000256" key="4">
    <source>
        <dbReference type="ARBA" id="ARBA00022723"/>
    </source>
</evidence>
<dbReference type="AlphaFoldDB" id="I0ENA7"/>
<dbReference type="Pfam" id="PF01551">
    <property type="entry name" value="Peptidase_M23"/>
    <property type="match status" value="1"/>
</dbReference>
<dbReference type="SUPFAM" id="SSF51261">
    <property type="entry name" value="Duplicated hybrid motif"/>
    <property type="match status" value="1"/>
</dbReference>
<dbReference type="Gene3D" id="3.10.450.350">
    <property type="match status" value="1"/>
</dbReference>
<dbReference type="InterPro" id="IPR011055">
    <property type="entry name" value="Dup_hybrid_motif"/>
</dbReference>
<reference evidence="13" key="1">
    <citation type="submission" date="2012-04" db="EMBL/GenBank/DDBJ databases">
        <title>Complete genome sequence of Helicobacter cetorum strain MIT 00-7128.</title>
        <authorList>
            <person name="Kersulyte D."/>
            <person name="Berg D.E."/>
        </authorList>
    </citation>
    <scope>NUCLEOTIDE SEQUENCE [LARGE SCALE GENOMIC DNA]</scope>
    <source>
        <strain evidence="13">MIT 00-7128</strain>
    </source>
</reference>
<dbReference type="Pfam" id="PF19425">
    <property type="entry name" value="Csd3_N2"/>
    <property type="match status" value="1"/>
</dbReference>
<proteinExistence type="predicted"/>
<dbReference type="InterPro" id="IPR040653">
    <property type="entry name" value="Csd3_N"/>
</dbReference>
<protein>
    <recommendedName>
        <fullName evidence="14">Outer membrane protein</fullName>
    </recommendedName>
</protein>
<dbReference type="KEGG" id="hce:HCW_05820"/>
<dbReference type="InterPro" id="IPR045834">
    <property type="entry name" value="Csd3_N2"/>
</dbReference>
<feature type="domain" description="M23ase beta-sheet core" evidence="9">
    <location>
        <begin position="272"/>
        <end position="368"/>
    </location>
</feature>
<name>I0ENA7_HELC0</name>
<keyword evidence="4" id="KW-0479">Metal-binding</keyword>
<dbReference type="CDD" id="cd12797">
    <property type="entry name" value="M23_peptidase"/>
    <property type="match status" value="1"/>
</dbReference>
<dbReference type="Proteomes" id="UP000005010">
    <property type="component" value="Chromosome"/>
</dbReference>
<dbReference type="STRING" id="182217.HCW_05820"/>
<keyword evidence="5" id="KW-0378">Hydrolase</keyword>
<feature type="domain" description="Csd3 N-terminal" evidence="10">
    <location>
        <begin position="57"/>
        <end position="138"/>
    </location>
</feature>
<dbReference type="PATRIC" id="fig|182217.3.peg.1233"/>
<accession>I0ENA7</accession>
<dbReference type="GO" id="GO:0030313">
    <property type="term" value="C:cell envelope"/>
    <property type="evidence" value="ECO:0007669"/>
    <property type="project" value="UniProtKB-SubCell"/>
</dbReference>
<gene>
    <name evidence="12" type="ordered locus">HCW_05820</name>
</gene>
<evidence type="ECO:0000256" key="2">
    <source>
        <dbReference type="ARBA" id="ARBA00004196"/>
    </source>
</evidence>
<dbReference type="GO" id="GO:0006508">
    <property type="term" value="P:proteolysis"/>
    <property type="evidence" value="ECO:0007669"/>
    <property type="project" value="UniProtKB-KW"/>
</dbReference>
<feature type="signal peptide" evidence="8">
    <location>
        <begin position="1"/>
        <end position="33"/>
    </location>
</feature>
<evidence type="ECO:0000256" key="3">
    <source>
        <dbReference type="ARBA" id="ARBA00022670"/>
    </source>
</evidence>
<dbReference type="PANTHER" id="PTHR21666:SF288">
    <property type="entry name" value="CELL DIVISION PROTEIN YTFB"/>
    <property type="match status" value="1"/>
</dbReference>